<evidence type="ECO:0000256" key="5">
    <source>
        <dbReference type="ARBA" id="ARBA00022842"/>
    </source>
</evidence>
<comment type="similarity">
    <text evidence="2 7">Belongs to the phosphohexose mutase family.</text>
</comment>
<evidence type="ECO:0000256" key="7">
    <source>
        <dbReference type="RuleBase" id="RU004326"/>
    </source>
</evidence>
<evidence type="ECO:0000259" key="8">
    <source>
        <dbReference type="Pfam" id="PF00408"/>
    </source>
</evidence>
<feature type="domain" description="Alpha-D-phosphohexomutase alpha/beta/alpha" evidence="9">
    <location>
        <begin position="6"/>
        <end position="121"/>
    </location>
</feature>
<dbReference type="PANTHER" id="PTHR43771">
    <property type="entry name" value="PHOSPHOMANNOMUTASE"/>
    <property type="match status" value="1"/>
</dbReference>
<feature type="domain" description="Alpha-D-phosphohexomutase C-terminal" evidence="8">
    <location>
        <begin position="373"/>
        <end position="453"/>
    </location>
</feature>
<dbReference type="SUPFAM" id="SSF55957">
    <property type="entry name" value="Phosphoglucomutase, C-terminal domain"/>
    <property type="match status" value="1"/>
</dbReference>
<keyword evidence="6" id="KW-0413">Isomerase</keyword>
<dbReference type="Pfam" id="PF02880">
    <property type="entry name" value="PGM_PMM_III"/>
    <property type="match status" value="1"/>
</dbReference>
<evidence type="ECO:0000259" key="11">
    <source>
        <dbReference type="Pfam" id="PF02880"/>
    </source>
</evidence>
<reference evidence="12 13" key="1">
    <citation type="journal article" date="2016" name="Nat. Commun.">
        <title>Thousands of microbial genomes shed light on interconnected biogeochemical processes in an aquifer system.</title>
        <authorList>
            <person name="Anantharaman K."/>
            <person name="Brown C.T."/>
            <person name="Hug L.A."/>
            <person name="Sharon I."/>
            <person name="Castelle C.J."/>
            <person name="Probst A.J."/>
            <person name="Thomas B.C."/>
            <person name="Singh A."/>
            <person name="Wilkins M.J."/>
            <person name="Karaoz U."/>
            <person name="Brodie E.L."/>
            <person name="Williams K.H."/>
            <person name="Hubbard S.S."/>
            <person name="Banfield J.F."/>
        </authorList>
    </citation>
    <scope>NUCLEOTIDE SEQUENCE [LARGE SCALE GENOMIC DNA]</scope>
</reference>
<dbReference type="Gene3D" id="3.30.310.50">
    <property type="entry name" value="Alpha-D-phosphohexomutase, C-terminal domain"/>
    <property type="match status" value="1"/>
</dbReference>
<dbReference type="GO" id="GO:0005975">
    <property type="term" value="P:carbohydrate metabolic process"/>
    <property type="evidence" value="ECO:0007669"/>
    <property type="project" value="InterPro"/>
</dbReference>
<dbReference type="InterPro" id="IPR005843">
    <property type="entry name" value="A-D-PHexomutase_C"/>
</dbReference>
<evidence type="ECO:0000256" key="6">
    <source>
        <dbReference type="ARBA" id="ARBA00023235"/>
    </source>
</evidence>
<dbReference type="CDD" id="cd03089">
    <property type="entry name" value="PMM_PGM"/>
    <property type="match status" value="1"/>
</dbReference>
<dbReference type="PROSITE" id="PS00710">
    <property type="entry name" value="PGM_PMM"/>
    <property type="match status" value="1"/>
</dbReference>
<comment type="caution">
    <text evidence="12">The sequence shown here is derived from an EMBL/GenBank/DDBJ whole genome shotgun (WGS) entry which is preliminary data.</text>
</comment>
<comment type="cofactor">
    <cofactor evidence="1">
        <name>Mg(2+)</name>
        <dbReference type="ChEBI" id="CHEBI:18420"/>
    </cofactor>
</comment>
<evidence type="ECO:0000256" key="4">
    <source>
        <dbReference type="ARBA" id="ARBA00022723"/>
    </source>
</evidence>
<evidence type="ECO:0000256" key="2">
    <source>
        <dbReference type="ARBA" id="ARBA00010231"/>
    </source>
</evidence>
<organism evidence="12 13">
    <name type="scientific">Candidatus Uhrbacteria bacterium RIFOXYC2_FULL_47_19</name>
    <dbReference type="NCBI Taxonomy" id="1802424"/>
    <lineage>
        <taxon>Bacteria</taxon>
        <taxon>Candidatus Uhriibacteriota</taxon>
    </lineage>
</organism>
<proteinExistence type="inferred from homology"/>
<dbReference type="Proteomes" id="UP000176988">
    <property type="component" value="Unassembled WGS sequence"/>
</dbReference>
<keyword evidence="3" id="KW-0597">Phosphoprotein</keyword>
<dbReference type="EMBL" id="MGFG01000025">
    <property type="protein sequence ID" value="OGM00735.1"/>
    <property type="molecule type" value="Genomic_DNA"/>
</dbReference>
<keyword evidence="5 7" id="KW-0460">Magnesium</keyword>
<dbReference type="GO" id="GO:0016868">
    <property type="term" value="F:intramolecular phosphotransferase activity"/>
    <property type="evidence" value="ECO:0007669"/>
    <property type="project" value="InterPro"/>
</dbReference>
<dbReference type="Pfam" id="PF02879">
    <property type="entry name" value="PGM_PMM_II"/>
    <property type="match status" value="1"/>
</dbReference>
<name>A0A1F7WFA6_9BACT</name>
<dbReference type="InterPro" id="IPR005841">
    <property type="entry name" value="Alpha-D-phosphohexomutase_SF"/>
</dbReference>
<feature type="domain" description="Alpha-D-phosphohexomutase alpha/beta/alpha" evidence="10">
    <location>
        <begin position="154"/>
        <end position="254"/>
    </location>
</feature>
<dbReference type="InterPro" id="IPR005845">
    <property type="entry name" value="A-D-PHexomutase_a/b/a-II"/>
</dbReference>
<dbReference type="PRINTS" id="PR00509">
    <property type="entry name" value="PGMPMM"/>
</dbReference>
<evidence type="ECO:0000313" key="12">
    <source>
        <dbReference type="EMBL" id="OGM00735.1"/>
    </source>
</evidence>
<evidence type="ECO:0000256" key="1">
    <source>
        <dbReference type="ARBA" id="ARBA00001946"/>
    </source>
</evidence>
<dbReference type="AlphaFoldDB" id="A0A1F7WFA6"/>
<dbReference type="STRING" id="1802424.A2480_02670"/>
<dbReference type="InterPro" id="IPR005846">
    <property type="entry name" value="A-D-PHexomutase_a/b/a-III"/>
</dbReference>
<dbReference type="SUPFAM" id="SSF53738">
    <property type="entry name" value="Phosphoglucomutase, first 3 domains"/>
    <property type="match status" value="3"/>
</dbReference>
<dbReference type="GO" id="GO:0000287">
    <property type="term" value="F:magnesium ion binding"/>
    <property type="evidence" value="ECO:0007669"/>
    <property type="project" value="InterPro"/>
</dbReference>
<evidence type="ECO:0000259" key="10">
    <source>
        <dbReference type="Pfam" id="PF02879"/>
    </source>
</evidence>
<keyword evidence="4 7" id="KW-0479">Metal-binding</keyword>
<evidence type="ECO:0000259" key="9">
    <source>
        <dbReference type="Pfam" id="PF02878"/>
    </source>
</evidence>
<evidence type="ECO:0000256" key="3">
    <source>
        <dbReference type="ARBA" id="ARBA00022553"/>
    </source>
</evidence>
<gene>
    <name evidence="12" type="ORF">A2480_02670</name>
</gene>
<dbReference type="InterPro" id="IPR036900">
    <property type="entry name" value="A-D-PHexomutase_C_sf"/>
</dbReference>
<sequence length="460" mass="50291">MSISAKIFKAYDIRGLSPQELDEEGAYCIGQAVVKFTGAKIVVVGRDMRTTSPEIFAGLARGINSMGADVVDIGLVTTPMLYFAAGNYDQFDAGIIVTASHNPSEYNGMKLCFGDVLPIGGNTGIYDIRDLALAGPYEPVVEPGNVSQLDIRADYLERLFRDVDVSQLSGLKLVIDTGNGMEGAIIDDVLGRIPGLTSEILYKDLDGSFPNHEANPLKEETLKDLQAKVLEMGANLGVAFDGDGDRVGLVDEEGQSIRGDIITALLASIVLKTAPGAAVLYDVRESMVLAEEIKQAGGRPVMTSVGHGLIKPHMRQEDAVFAGELSNHFYFRDFYGSESSDLVMLLIMKLIVESGRSLSELVTPLMRYHHSGEINSRVEDKDVVLAMLEQKYGPQTSNISRIDGVRMEFFNPSDSSGDWWFSVRASNTEPLLRLNLEAKDRVKMEQRRDELLEVIGGERS</sequence>
<dbReference type="InterPro" id="IPR016055">
    <property type="entry name" value="A-D-PHexomutase_a/b/a-I/II/III"/>
</dbReference>
<dbReference type="Pfam" id="PF00408">
    <property type="entry name" value="PGM_PMM_IV"/>
    <property type="match status" value="1"/>
</dbReference>
<dbReference type="Pfam" id="PF02878">
    <property type="entry name" value="PGM_PMM_I"/>
    <property type="match status" value="1"/>
</dbReference>
<dbReference type="PANTHER" id="PTHR43771:SF1">
    <property type="entry name" value="PHOSPHOMANNOMUTASE"/>
    <property type="match status" value="1"/>
</dbReference>
<evidence type="ECO:0000313" key="13">
    <source>
        <dbReference type="Proteomes" id="UP000176988"/>
    </source>
</evidence>
<feature type="domain" description="Alpha-D-phosphohexomutase alpha/beta/alpha" evidence="11">
    <location>
        <begin position="259"/>
        <end position="365"/>
    </location>
</feature>
<evidence type="ECO:0008006" key="14">
    <source>
        <dbReference type="Google" id="ProtNLM"/>
    </source>
</evidence>
<protein>
    <recommendedName>
        <fullName evidence="14">Phosphomannomutase/phosphoglucomutase</fullName>
    </recommendedName>
</protein>
<dbReference type="InterPro" id="IPR005844">
    <property type="entry name" value="A-D-PHexomutase_a/b/a-I"/>
</dbReference>
<accession>A0A1F7WFA6</accession>
<dbReference type="Gene3D" id="3.40.120.10">
    <property type="entry name" value="Alpha-D-Glucose-1,6-Bisphosphate, subunit A, domain 3"/>
    <property type="match status" value="3"/>
</dbReference>
<dbReference type="InterPro" id="IPR016066">
    <property type="entry name" value="A-D-PHexomutase_CS"/>
</dbReference>